<name>A0ABW3MD08_9PSEU</name>
<reference evidence="3" key="1">
    <citation type="journal article" date="2019" name="Int. J. Syst. Evol. Microbiol.">
        <title>The Global Catalogue of Microorganisms (GCM) 10K type strain sequencing project: providing services to taxonomists for standard genome sequencing and annotation.</title>
        <authorList>
            <consortium name="The Broad Institute Genomics Platform"/>
            <consortium name="The Broad Institute Genome Sequencing Center for Infectious Disease"/>
            <person name="Wu L."/>
            <person name="Ma J."/>
        </authorList>
    </citation>
    <scope>NUCLEOTIDE SEQUENCE [LARGE SCALE GENOMIC DNA]</scope>
    <source>
        <strain evidence="3">JCM 31486</strain>
    </source>
</reference>
<comment type="caution">
    <text evidence="2">The sequence shown here is derived from an EMBL/GenBank/DDBJ whole genome shotgun (WGS) entry which is preliminary data.</text>
</comment>
<keyword evidence="1" id="KW-1133">Transmembrane helix</keyword>
<gene>
    <name evidence="2" type="ORF">ACFQ1S_19055</name>
</gene>
<dbReference type="Proteomes" id="UP001597045">
    <property type="component" value="Unassembled WGS sequence"/>
</dbReference>
<sequence>MLITLIRLAVAGLLIILPAQTITGLAVLPFLLYVAFILTVIFGSSLMRTRKERGY</sequence>
<feature type="transmembrane region" description="Helical" evidence="1">
    <location>
        <begin position="31"/>
        <end position="49"/>
    </location>
</feature>
<keyword evidence="1" id="KW-0472">Membrane</keyword>
<evidence type="ECO:0000313" key="3">
    <source>
        <dbReference type="Proteomes" id="UP001597045"/>
    </source>
</evidence>
<accession>A0ABW3MD08</accession>
<organism evidence="2 3">
    <name type="scientific">Kibdelosporangium lantanae</name>
    <dbReference type="NCBI Taxonomy" id="1497396"/>
    <lineage>
        <taxon>Bacteria</taxon>
        <taxon>Bacillati</taxon>
        <taxon>Actinomycetota</taxon>
        <taxon>Actinomycetes</taxon>
        <taxon>Pseudonocardiales</taxon>
        <taxon>Pseudonocardiaceae</taxon>
        <taxon>Kibdelosporangium</taxon>
    </lineage>
</organism>
<keyword evidence="1" id="KW-0812">Transmembrane</keyword>
<evidence type="ECO:0000256" key="1">
    <source>
        <dbReference type="SAM" id="Phobius"/>
    </source>
</evidence>
<evidence type="ECO:0000313" key="2">
    <source>
        <dbReference type="EMBL" id="MFD1047489.1"/>
    </source>
</evidence>
<dbReference type="EMBL" id="JBHTIS010001100">
    <property type="protein sequence ID" value="MFD1047489.1"/>
    <property type="molecule type" value="Genomic_DNA"/>
</dbReference>
<keyword evidence="3" id="KW-1185">Reference proteome</keyword>
<protein>
    <submittedName>
        <fullName evidence="2">Uncharacterized protein</fullName>
    </submittedName>
</protein>
<proteinExistence type="predicted"/>